<dbReference type="InterPro" id="IPR014922">
    <property type="entry name" value="YdhG-like"/>
</dbReference>
<reference evidence="2 3" key="1">
    <citation type="submission" date="2018-08" db="EMBL/GenBank/DDBJ databases">
        <title>Parvularcula sp. SM1705, isolated from surface water of the South Sea China.</title>
        <authorList>
            <person name="Sun L."/>
        </authorList>
    </citation>
    <scope>NUCLEOTIDE SEQUENCE [LARGE SCALE GENOMIC DNA]</scope>
    <source>
        <strain evidence="2 3">SM1705</strain>
    </source>
</reference>
<name>A0A371RHV9_9PROT</name>
<comment type="caution">
    <text evidence="2">The sequence shown here is derived from an EMBL/GenBank/DDBJ whole genome shotgun (WGS) entry which is preliminary data.</text>
</comment>
<dbReference type="RefSeq" id="WP_116391656.1">
    <property type="nucleotide sequence ID" value="NZ_QUQO01000001.1"/>
</dbReference>
<feature type="domain" description="YdhG-like" evidence="1">
    <location>
        <begin position="15"/>
        <end position="112"/>
    </location>
</feature>
<gene>
    <name evidence="2" type="ORF">DX908_06805</name>
</gene>
<dbReference type="InParanoid" id="A0A371RHV9"/>
<proteinExistence type="predicted"/>
<dbReference type="Pfam" id="PF13376">
    <property type="entry name" value="OmdA"/>
    <property type="match status" value="1"/>
</dbReference>
<dbReference type="Proteomes" id="UP000264589">
    <property type="component" value="Unassembled WGS sequence"/>
</dbReference>
<dbReference type="PIRSF" id="PIRSF021308">
    <property type="entry name" value="UCP021308"/>
    <property type="match status" value="1"/>
</dbReference>
<dbReference type="OrthoDB" id="214150at2"/>
<dbReference type="EMBL" id="QUQO01000001">
    <property type="protein sequence ID" value="RFB05025.1"/>
    <property type="molecule type" value="Genomic_DNA"/>
</dbReference>
<dbReference type="Pfam" id="PF08818">
    <property type="entry name" value="DUF1801"/>
    <property type="match status" value="1"/>
</dbReference>
<protein>
    <recommendedName>
        <fullName evidence="1">YdhG-like domain-containing protein</fullName>
    </recommendedName>
</protein>
<evidence type="ECO:0000259" key="1">
    <source>
        <dbReference type="Pfam" id="PF08818"/>
    </source>
</evidence>
<keyword evidence="3" id="KW-1185">Reference proteome</keyword>
<organism evidence="2 3">
    <name type="scientific">Parvularcula marina</name>
    <dbReference type="NCBI Taxonomy" id="2292771"/>
    <lineage>
        <taxon>Bacteria</taxon>
        <taxon>Pseudomonadati</taxon>
        <taxon>Pseudomonadota</taxon>
        <taxon>Alphaproteobacteria</taxon>
        <taxon>Parvularculales</taxon>
        <taxon>Parvularculaceae</taxon>
        <taxon>Parvularcula</taxon>
    </lineage>
</organism>
<evidence type="ECO:0000313" key="3">
    <source>
        <dbReference type="Proteomes" id="UP000264589"/>
    </source>
</evidence>
<dbReference type="InterPro" id="IPR016786">
    <property type="entry name" value="YdeI_bac"/>
</dbReference>
<accession>A0A371RHV9</accession>
<sequence>MNSGLDAAFNEATQWREEALLLRKILLEGDVREEKKWGKPCYTHDGRNIVIIQRFKDFLALLFFKGALLKDPDGLLEPQGPNSREGYRMCFRCVDEVTAAKDSIRSYLKEAIKIADAGLKVEEPGAPDLPSELIDAFDDDPDLRAAFEALTPGRQRGYCLYFSDAKQSSTRASRIEKSRDKIFAGKGIHDR</sequence>
<dbReference type="SUPFAM" id="SSF159888">
    <property type="entry name" value="YdhG-like"/>
    <property type="match status" value="1"/>
</dbReference>
<evidence type="ECO:0000313" key="2">
    <source>
        <dbReference type="EMBL" id="RFB05025.1"/>
    </source>
</evidence>
<dbReference type="AlphaFoldDB" id="A0A371RHV9"/>